<dbReference type="HOGENOM" id="CLU_1071148_0_0_1"/>
<proteinExistence type="predicted"/>
<organism evidence="1 2">
    <name type="scientific">Ostreococcus lucimarinus (strain CCE9901)</name>
    <dbReference type="NCBI Taxonomy" id="436017"/>
    <lineage>
        <taxon>Eukaryota</taxon>
        <taxon>Viridiplantae</taxon>
        <taxon>Chlorophyta</taxon>
        <taxon>Mamiellophyceae</taxon>
        <taxon>Mamiellales</taxon>
        <taxon>Bathycoccaceae</taxon>
        <taxon>Ostreococcus</taxon>
    </lineage>
</organism>
<dbReference type="OMA" id="CNCVTWD"/>
<dbReference type="SUPFAM" id="SSF53335">
    <property type="entry name" value="S-adenosyl-L-methionine-dependent methyltransferases"/>
    <property type="match status" value="1"/>
</dbReference>
<dbReference type="Proteomes" id="UP000001568">
    <property type="component" value="Chromosome 4"/>
</dbReference>
<dbReference type="AlphaFoldDB" id="A4RVL7"/>
<dbReference type="eggNOG" id="ENOG502S1KF">
    <property type="taxonomic scope" value="Eukaryota"/>
</dbReference>
<dbReference type="InterPro" id="IPR029063">
    <property type="entry name" value="SAM-dependent_MTases_sf"/>
</dbReference>
<reference evidence="1 2" key="1">
    <citation type="journal article" date="2007" name="Proc. Natl. Acad. Sci. U.S.A.">
        <title>The tiny eukaryote Ostreococcus provides genomic insights into the paradox of plankton speciation.</title>
        <authorList>
            <person name="Palenik B."/>
            <person name="Grimwood J."/>
            <person name="Aerts A."/>
            <person name="Rouze P."/>
            <person name="Salamov A."/>
            <person name="Putnam N."/>
            <person name="Dupont C."/>
            <person name="Jorgensen R."/>
            <person name="Derelle E."/>
            <person name="Rombauts S."/>
            <person name="Zhou K."/>
            <person name="Otillar R."/>
            <person name="Merchant S.S."/>
            <person name="Podell S."/>
            <person name="Gaasterland T."/>
            <person name="Napoli C."/>
            <person name="Gendler K."/>
            <person name="Manuell A."/>
            <person name="Tai V."/>
            <person name="Vallon O."/>
            <person name="Piganeau G."/>
            <person name="Jancek S."/>
            <person name="Heijde M."/>
            <person name="Jabbari K."/>
            <person name="Bowler C."/>
            <person name="Lohr M."/>
            <person name="Robbens S."/>
            <person name="Werner G."/>
            <person name="Dubchak I."/>
            <person name="Pazour G.J."/>
            <person name="Ren Q."/>
            <person name="Paulsen I."/>
            <person name="Delwiche C."/>
            <person name="Schmutz J."/>
            <person name="Rokhsar D."/>
            <person name="Van de Peer Y."/>
            <person name="Moreau H."/>
            <person name="Grigoriev I.V."/>
        </authorList>
    </citation>
    <scope>NUCLEOTIDE SEQUENCE [LARGE SCALE GENOMIC DNA]</scope>
    <source>
        <strain evidence="1 2">CCE9901</strain>
    </source>
</reference>
<evidence type="ECO:0000313" key="1">
    <source>
        <dbReference type="EMBL" id="ABO95456.1"/>
    </source>
</evidence>
<keyword evidence="2" id="KW-1185">Reference proteome</keyword>
<dbReference type="Gramene" id="ABO95456">
    <property type="protein sequence ID" value="ABO95456"/>
    <property type="gene ID" value="OSTLU_31019"/>
</dbReference>
<dbReference type="Gene3D" id="3.40.50.150">
    <property type="entry name" value="Vaccinia Virus protein VP39"/>
    <property type="match status" value="1"/>
</dbReference>
<dbReference type="KEGG" id="olu:OSTLU_31019"/>
<dbReference type="STRING" id="436017.A4RVL7"/>
<protein>
    <submittedName>
        <fullName evidence="1">Uncharacterized protein</fullName>
    </submittedName>
</protein>
<dbReference type="RefSeq" id="XP_001417163.1">
    <property type="nucleotide sequence ID" value="XM_001417126.1"/>
</dbReference>
<dbReference type="OrthoDB" id="496746at2759"/>
<dbReference type="EMBL" id="CP000584">
    <property type="protein sequence ID" value="ABO95456.1"/>
    <property type="molecule type" value="Genomic_DNA"/>
</dbReference>
<sequence>MTDPTARLRALVENGVAKRFDLRAWSVQSGCARARAIERLETLLEQARPDVIKLIVMESLQGTPESDLDVMVYGECAPRAFLEFINAHARTLALERAEEGDETRRGDARGTASTRAALTYYDLGSGAGKSVLTAALSPYFARCRGIELLPCVHAIAEILVEDFSRDVAPRDDGVSPSVSVSLGDIFVDLSWIDADFVFCNCVTWDEATMARLASHAAKMRRGALFVTALCPLPSDAFEVVAEDEIDFSWGRVDAIVHRKT</sequence>
<accession>A4RVL7</accession>
<gene>
    <name evidence="1" type="ORF">OSTLU_31019</name>
</gene>
<dbReference type="GeneID" id="5001383"/>
<evidence type="ECO:0000313" key="2">
    <source>
        <dbReference type="Proteomes" id="UP000001568"/>
    </source>
</evidence>
<name>A4RVL7_OSTLU</name>